<dbReference type="SUPFAM" id="SSF51419">
    <property type="entry name" value="PLP-binding barrel"/>
    <property type="match status" value="1"/>
</dbReference>
<feature type="compositionally biased region" description="Polar residues" evidence="3">
    <location>
        <begin position="197"/>
        <end position="210"/>
    </location>
</feature>
<dbReference type="Pfam" id="PF01168">
    <property type="entry name" value="Ala_racemase_N"/>
    <property type="match status" value="1"/>
</dbReference>
<name>A0ABY7FHA8_MYAAR</name>
<feature type="region of interest" description="Disordered" evidence="3">
    <location>
        <begin position="189"/>
        <end position="283"/>
    </location>
</feature>
<feature type="compositionally biased region" description="Low complexity" evidence="3">
    <location>
        <begin position="211"/>
        <end position="226"/>
    </location>
</feature>
<gene>
    <name evidence="5" type="ORF">MAR_015547</name>
</gene>
<dbReference type="PANTHER" id="PTHR10146">
    <property type="entry name" value="PROLINE SYNTHETASE CO-TRANSCRIBED BACTERIAL HOMOLOG PROTEIN"/>
    <property type="match status" value="1"/>
</dbReference>
<evidence type="ECO:0000256" key="3">
    <source>
        <dbReference type="SAM" id="MobiDB-lite"/>
    </source>
</evidence>
<protein>
    <submittedName>
        <fullName evidence="5">PLPHP-like protein</fullName>
    </submittedName>
</protein>
<dbReference type="InterPro" id="IPR029066">
    <property type="entry name" value="PLP-binding_barrel"/>
</dbReference>
<comment type="similarity">
    <text evidence="2">Belongs to the pyridoxal phosphate-binding protein YggS/PROSC family.</text>
</comment>
<accession>A0ABY7FHA8</accession>
<evidence type="ECO:0000313" key="6">
    <source>
        <dbReference type="Proteomes" id="UP001164746"/>
    </source>
</evidence>
<dbReference type="Proteomes" id="UP001164746">
    <property type="component" value="Chromosome 12"/>
</dbReference>
<evidence type="ECO:0000259" key="4">
    <source>
        <dbReference type="Pfam" id="PF01168"/>
    </source>
</evidence>
<evidence type="ECO:0000256" key="1">
    <source>
        <dbReference type="ARBA" id="ARBA00022898"/>
    </source>
</evidence>
<dbReference type="InterPro" id="IPR001608">
    <property type="entry name" value="Ala_racemase_N"/>
</dbReference>
<evidence type="ECO:0000313" key="5">
    <source>
        <dbReference type="EMBL" id="WAR21573.1"/>
    </source>
</evidence>
<keyword evidence="6" id="KW-1185">Reference proteome</keyword>
<evidence type="ECO:0000256" key="2">
    <source>
        <dbReference type="RuleBase" id="RU004514"/>
    </source>
</evidence>
<keyword evidence="1" id="KW-0663">Pyridoxal phosphate</keyword>
<proteinExistence type="inferred from homology"/>
<feature type="compositionally biased region" description="Polar residues" evidence="3">
    <location>
        <begin position="274"/>
        <end position="283"/>
    </location>
</feature>
<feature type="domain" description="Alanine racemase N-terminal" evidence="4">
    <location>
        <begin position="59"/>
        <end position="191"/>
    </location>
</feature>
<dbReference type="Gene3D" id="3.20.20.10">
    <property type="entry name" value="Alanine racemase"/>
    <property type="match status" value="1"/>
</dbReference>
<dbReference type="InterPro" id="IPR011078">
    <property type="entry name" value="PyrdxlP_homeostasis"/>
</dbReference>
<organism evidence="5 6">
    <name type="scientific">Mya arenaria</name>
    <name type="common">Soft-shell clam</name>
    <dbReference type="NCBI Taxonomy" id="6604"/>
    <lineage>
        <taxon>Eukaryota</taxon>
        <taxon>Metazoa</taxon>
        <taxon>Spiralia</taxon>
        <taxon>Lophotrochozoa</taxon>
        <taxon>Mollusca</taxon>
        <taxon>Bivalvia</taxon>
        <taxon>Autobranchia</taxon>
        <taxon>Heteroconchia</taxon>
        <taxon>Euheterodonta</taxon>
        <taxon>Imparidentia</taxon>
        <taxon>Neoheterodontei</taxon>
        <taxon>Myida</taxon>
        <taxon>Myoidea</taxon>
        <taxon>Myidae</taxon>
        <taxon>Mya</taxon>
    </lineage>
</organism>
<dbReference type="PANTHER" id="PTHR10146:SF14">
    <property type="entry name" value="PYRIDOXAL PHOSPHATE HOMEOSTASIS PROTEIN"/>
    <property type="match status" value="1"/>
</dbReference>
<feature type="compositionally biased region" description="Low complexity" evidence="3">
    <location>
        <begin position="234"/>
        <end position="260"/>
    </location>
</feature>
<reference evidence="5" key="1">
    <citation type="submission" date="2022-11" db="EMBL/GenBank/DDBJ databases">
        <title>Centuries of genome instability and evolution in soft-shell clam transmissible cancer (bioRxiv).</title>
        <authorList>
            <person name="Hart S.F.M."/>
            <person name="Yonemitsu M.A."/>
            <person name="Giersch R.M."/>
            <person name="Beal B.F."/>
            <person name="Arriagada G."/>
            <person name="Davis B.W."/>
            <person name="Ostrander E.A."/>
            <person name="Goff S.P."/>
            <person name="Metzger M.J."/>
        </authorList>
    </citation>
    <scope>NUCLEOTIDE SEQUENCE</scope>
    <source>
        <strain evidence="5">MELC-2E11</strain>
        <tissue evidence="5">Siphon/mantle</tissue>
    </source>
</reference>
<sequence length="283" mass="30653">MATNPDEVGKSLKVVLENIQKAVALRPKVQELCEKSNDTQLQESCAEIKWHFIVLPNLYMVETVDSQKLAQTLNNVWEKHRRTGKLKVMVQVNTKGEETGDVEGLTRFVIDRCPCLEFAGLMTIGSYGYDPADGPNPDFLALVRQREELCQALGRSLDQVELSMGMSTDYMHSIELGSTNVRVGSTIFGARNYPQKPGSQSKGSSTEGNQSDSTSDAGASSAVATSENNSQSDSGAKNSQSSAGSNNQSESSNVSSNCDSLTGNSEVSQERTVNDIQNLSLRN</sequence>
<dbReference type="EMBL" id="CP111023">
    <property type="protein sequence ID" value="WAR21573.1"/>
    <property type="molecule type" value="Genomic_DNA"/>
</dbReference>